<accession>D7WA03</accession>
<proteinExistence type="predicted"/>
<reference evidence="2" key="1">
    <citation type="submission" date="2010-06" db="EMBL/GenBank/DDBJ databases">
        <authorList>
            <person name="Muzny D."/>
            <person name="Qin X."/>
            <person name="Buhay C."/>
            <person name="Dugan-Rocha S."/>
            <person name="Ding Y."/>
            <person name="Chen G."/>
            <person name="Hawes A."/>
            <person name="Holder M."/>
            <person name="Jhangiani S."/>
            <person name="Johnson A."/>
            <person name="Khan Z."/>
            <person name="Li Z."/>
            <person name="Liu W."/>
            <person name="Liu X."/>
            <person name="Perez L."/>
            <person name="Shen H."/>
            <person name="Wang Q."/>
            <person name="Watt J."/>
            <person name="Xi L."/>
            <person name="Xin Y."/>
            <person name="Zhou J."/>
            <person name="Deng J."/>
            <person name="Jiang H."/>
            <person name="Liu Y."/>
            <person name="Qu J."/>
            <person name="Song X.-Z."/>
            <person name="Zhang L."/>
            <person name="Villasana D."/>
            <person name="Johnson A."/>
            <person name="Liu J."/>
            <person name="Liyanage D."/>
            <person name="Lorensuhewa L."/>
            <person name="Robinson T."/>
            <person name="Song A."/>
            <person name="Song B.-B."/>
            <person name="Dinh H."/>
            <person name="Thornton R."/>
            <person name="Coyle M."/>
            <person name="Francisco L."/>
            <person name="Jackson L."/>
            <person name="Javaid M."/>
            <person name="Korchina V."/>
            <person name="Kovar C."/>
            <person name="Mata R."/>
            <person name="Mathew T."/>
            <person name="Ngo R."/>
            <person name="Nguyen L."/>
            <person name="Nguyen N."/>
            <person name="Okwuonu G."/>
            <person name="Ongeri F."/>
            <person name="Pham C."/>
            <person name="Simmons D."/>
            <person name="Wilczek-Boney K."/>
            <person name="Hale W."/>
            <person name="Jakkamsetti A."/>
            <person name="Pham P."/>
            <person name="Ruth R."/>
            <person name="San Lucas F."/>
            <person name="Warren J."/>
            <person name="Zhang J."/>
            <person name="Zhao Z."/>
            <person name="Zhou C."/>
            <person name="Zhu D."/>
            <person name="Lee S."/>
            <person name="Bess C."/>
            <person name="Blankenburg K."/>
            <person name="Forbes L."/>
            <person name="Fu Q."/>
            <person name="Gubbala S."/>
            <person name="Hirani K."/>
            <person name="Jayaseelan J.C."/>
            <person name="Lara F."/>
            <person name="Munidasa M."/>
            <person name="Palculict T."/>
            <person name="Patil S."/>
            <person name="Pu L.-L."/>
            <person name="Saada N."/>
            <person name="Tang L."/>
            <person name="Weissenberger G."/>
            <person name="Zhu Y."/>
            <person name="Hemphill L."/>
            <person name="Shang Y."/>
            <person name="Youmans B."/>
            <person name="Ayvaz T."/>
            <person name="Ross M."/>
            <person name="Santibanez J."/>
            <person name="Aqrawi P."/>
            <person name="Gross S."/>
            <person name="Joshi V."/>
            <person name="Fowler G."/>
            <person name="Nazareth L."/>
            <person name="Reid J."/>
            <person name="Worley K."/>
            <person name="Petrosino J."/>
            <person name="Highlander S."/>
            <person name="Gibbs R."/>
        </authorList>
    </citation>
    <scope>NUCLEOTIDE SEQUENCE [LARGE SCALE GENOMIC DNA]</scope>
    <source>
        <strain evidence="2">ATCC 33030</strain>
    </source>
</reference>
<dbReference type="RefSeq" id="WP_005288556.1">
    <property type="nucleotide sequence ID" value="NZ_CM000961.1"/>
</dbReference>
<dbReference type="OrthoDB" id="4391124at2"/>
<evidence type="ECO:0000313" key="3">
    <source>
        <dbReference type="Proteomes" id="UP000004208"/>
    </source>
</evidence>
<protein>
    <submittedName>
        <fullName evidence="2">Uncharacterized protein</fullName>
    </submittedName>
</protein>
<evidence type="ECO:0000313" key="2">
    <source>
        <dbReference type="EMBL" id="EFK55620.1"/>
    </source>
</evidence>
<dbReference type="Proteomes" id="UP000004208">
    <property type="component" value="Unassembled WGS sequence"/>
</dbReference>
<feature type="region of interest" description="Disordered" evidence="1">
    <location>
        <begin position="433"/>
        <end position="454"/>
    </location>
</feature>
<name>D7WA03_9CORY</name>
<dbReference type="eggNOG" id="ENOG5031IVI">
    <property type="taxonomic scope" value="Bacteria"/>
</dbReference>
<dbReference type="HOGENOM" id="CLU_335474_0_0_11"/>
<comment type="caution">
    <text evidence="2">The sequence shown here is derived from an EMBL/GenBank/DDBJ whole genome shotgun (WGS) entry which is preliminary data.</text>
</comment>
<dbReference type="STRING" id="585529.HMPREF0291_10878"/>
<sequence length="850" mass="93959">MDLYELNYKALDLSEKSAAGMPHDEYLAEIDPLIALMAQDGTPEGEELAYRTRLDAMYARAAHDPVGSIDELKDLYAMHQREPDRFRAHHYASSATTDPAQPLNEDGTPMPNLFRSFLDFIIARIPGREDGTVEKSEEALAFAEEVFDDPDDILNLRIAHHQNRNESDRVIPLLDGYIPGAGDVDKLGAVEWLRRHDIAAMAYLEQGMLDKCDEIVDIMVDSGHVSTNQPAAMIAESLSPLAAHIDYEKSVRRAQIALQLAVADPDLNEAVIQIATFLLQGGLADEAFALVSATEPFIDDTAGVAGALFIFFRAAAENGHGERAMVRYTSPRWQRYVGVGPNPTVAALTDDFGRVALRDAAEGDARNGNDFWARYYNERHRVPALDADHFEDTAISKLEDDSPRDICFHPVDADYDPELITYAKARIDGSYDGSQYPTRADADPRMSEIRSREPQSMDDITQMFRDMMALAQDPTVDPQLRSTIEINFLLEGLFPEEYLGDVGKHALPFVASFDPDTAIEKTCGLLARLIELDEEDSGRAHELLDFAVSLAAAEKISYPLLRDLTSGTIQTGRQMDAIAMIDKTLTEQRVHPDVIDDPEAAEVMLRPLKGIRLGRLGSELRGAQEILSAAFLAERTGDITQHVVLIGTALNLLIDAQLASAAENLAGTAEHLLNTTADTAEPWARLEAAAAMARFITRTGDDFFAQEWPATSQRFQSLTEQVLRHDEDAPQLLVKNYDWISDLVELLSSTGRHAESIALTTWAIPVLTEVGNPMVSTLIRGRNAFALGSAGHHDEAALVFENVWERARDIDRSDMMLWVELHLDEFSDRTGAPAYGNLLARLRSEGSYGG</sequence>
<dbReference type="AlphaFoldDB" id="D7WA03"/>
<feature type="compositionally biased region" description="Basic and acidic residues" evidence="1">
    <location>
        <begin position="440"/>
        <end position="454"/>
    </location>
</feature>
<keyword evidence="3" id="KW-1185">Reference proteome</keyword>
<dbReference type="EMBL" id="ACLJ02000001">
    <property type="protein sequence ID" value="EFK55620.1"/>
    <property type="molecule type" value="Genomic_DNA"/>
</dbReference>
<evidence type="ECO:0000256" key="1">
    <source>
        <dbReference type="SAM" id="MobiDB-lite"/>
    </source>
</evidence>
<gene>
    <name evidence="2" type="ORF">HMPREF0291_10878</name>
</gene>
<organism evidence="2 3">
    <name type="scientific">Corynebacterium genitalium ATCC 33030</name>
    <dbReference type="NCBI Taxonomy" id="585529"/>
    <lineage>
        <taxon>Bacteria</taxon>
        <taxon>Bacillati</taxon>
        <taxon>Actinomycetota</taxon>
        <taxon>Actinomycetes</taxon>
        <taxon>Mycobacteriales</taxon>
        <taxon>Corynebacteriaceae</taxon>
        <taxon>Corynebacterium</taxon>
    </lineage>
</organism>